<feature type="transmembrane region" description="Helical" evidence="6">
    <location>
        <begin position="110"/>
        <end position="133"/>
    </location>
</feature>
<dbReference type="EMBL" id="SLWK01000007">
    <property type="protein sequence ID" value="TCO07660.1"/>
    <property type="molecule type" value="Genomic_DNA"/>
</dbReference>
<evidence type="ECO:0000256" key="4">
    <source>
        <dbReference type="ARBA" id="ARBA00022989"/>
    </source>
</evidence>
<keyword evidence="2" id="KW-1003">Cell membrane</keyword>
<keyword evidence="4 6" id="KW-1133">Transmembrane helix</keyword>
<evidence type="ECO:0000256" key="6">
    <source>
        <dbReference type="SAM" id="Phobius"/>
    </source>
</evidence>
<sequence>MESWYTKLFGLKKLDIYILRKFLGTFFFAILLIISISVVFDLAEKIDDFLENAAPLNAIVFDYYANFVPYFANLFTPLFVFIAVIFFTSKMAYQTEIIAILSSGVSFRRLMVPYIVGAFIIGAFSFVLGSYVIPPANKVRLDFESTYVRKRRETGMNNIHMQIEPNVYVYVRRYSSLREVGDDFSLEVFDGKQLRKKITAQSAVYDTATSGWSLRNYVKREYISREKQIITEGREMDTILNMRPADLKEERKFFETMTTPELTTYIEEQQQRGVGNVEEFLIEKHRRQASPFSAFILSIMGLSLASRKVRGGMGLHIGIGIALSFGYILFMTVSTTFAINGNMSPWLAVWIPNFVFALVAAYLYRRAPK</sequence>
<evidence type="ECO:0000256" key="2">
    <source>
        <dbReference type="ARBA" id="ARBA00022475"/>
    </source>
</evidence>
<feature type="transmembrane region" description="Helical" evidence="6">
    <location>
        <begin position="345"/>
        <end position="364"/>
    </location>
</feature>
<feature type="transmembrane region" description="Helical" evidence="6">
    <location>
        <begin position="317"/>
        <end position="339"/>
    </location>
</feature>
<keyword evidence="5 6" id="KW-0472">Membrane</keyword>
<evidence type="ECO:0000313" key="8">
    <source>
        <dbReference type="Proteomes" id="UP000295221"/>
    </source>
</evidence>
<dbReference type="GO" id="GO:0015920">
    <property type="term" value="P:lipopolysaccharide transport"/>
    <property type="evidence" value="ECO:0007669"/>
    <property type="project" value="TreeGrafter"/>
</dbReference>
<dbReference type="InterPro" id="IPR005495">
    <property type="entry name" value="LptG/LptF_permease"/>
</dbReference>
<feature type="transmembrane region" description="Helical" evidence="6">
    <location>
        <begin position="289"/>
        <end position="305"/>
    </location>
</feature>
<dbReference type="GO" id="GO:0043190">
    <property type="term" value="C:ATP-binding cassette (ABC) transporter complex"/>
    <property type="evidence" value="ECO:0007669"/>
    <property type="project" value="TreeGrafter"/>
</dbReference>
<dbReference type="PANTHER" id="PTHR33529">
    <property type="entry name" value="SLR0882 PROTEIN-RELATED"/>
    <property type="match status" value="1"/>
</dbReference>
<name>A0A4R2GJS8_9BACT</name>
<dbReference type="PANTHER" id="PTHR33529:SF8">
    <property type="entry name" value="PERMEASE, YJGP_YJGQ FAMILY"/>
    <property type="match status" value="1"/>
</dbReference>
<dbReference type="RefSeq" id="WP_132433990.1">
    <property type="nucleotide sequence ID" value="NZ_SLWK01000007.1"/>
</dbReference>
<keyword evidence="3 6" id="KW-0812">Transmembrane</keyword>
<evidence type="ECO:0000256" key="3">
    <source>
        <dbReference type="ARBA" id="ARBA00022692"/>
    </source>
</evidence>
<feature type="transmembrane region" description="Helical" evidence="6">
    <location>
        <begin position="21"/>
        <end position="40"/>
    </location>
</feature>
<gene>
    <name evidence="7" type="ORF">EV194_10744</name>
</gene>
<evidence type="ECO:0000256" key="5">
    <source>
        <dbReference type="ARBA" id="ARBA00023136"/>
    </source>
</evidence>
<dbReference type="Proteomes" id="UP000295221">
    <property type="component" value="Unassembled WGS sequence"/>
</dbReference>
<feature type="transmembrane region" description="Helical" evidence="6">
    <location>
        <begin position="70"/>
        <end position="89"/>
    </location>
</feature>
<dbReference type="AlphaFoldDB" id="A0A4R2GJS8"/>
<evidence type="ECO:0000313" key="7">
    <source>
        <dbReference type="EMBL" id="TCO07660.1"/>
    </source>
</evidence>
<comment type="caution">
    <text evidence="7">The sequence shown here is derived from an EMBL/GenBank/DDBJ whole genome shotgun (WGS) entry which is preliminary data.</text>
</comment>
<proteinExistence type="predicted"/>
<protein>
    <submittedName>
        <fullName evidence="7">Lipopolysaccharide export system permease protein</fullName>
    </submittedName>
</protein>
<comment type="subcellular location">
    <subcellularLocation>
        <location evidence="1">Cell membrane</location>
        <topology evidence="1">Multi-pass membrane protein</topology>
    </subcellularLocation>
</comment>
<organism evidence="7 8">
    <name type="scientific">Natronoflexus pectinivorans</name>
    <dbReference type="NCBI Taxonomy" id="682526"/>
    <lineage>
        <taxon>Bacteria</taxon>
        <taxon>Pseudomonadati</taxon>
        <taxon>Bacteroidota</taxon>
        <taxon>Bacteroidia</taxon>
        <taxon>Marinilabiliales</taxon>
        <taxon>Marinilabiliaceae</taxon>
        <taxon>Natronoflexus</taxon>
    </lineage>
</organism>
<dbReference type="Pfam" id="PF03739">
    <property type="entry name" value="LptF_LptG"/>
    <property type="match status" value="1"/>
</dbReference>
<dbReference type="OrthoDB" id="9807977at2"/>
<reference evidence="7 8" key="1">
    <citation type="submission" date="2019-03" db="EMBL/GenBank/DDBJ databases">
        <title>Genomic Encyclopedia of Type Strains, Phase IV (KMG-IV): sequencing the most valuable type-strain genomes for metagenomic binning, comparative biology and taxonomic classification.</title>
        <authorList>
            <person name="Goeker M."/>
        </authorList>
    </citation>
    <scope>NUCLEOTIDE SEQUENCE [LARGE SCALE GENOMIC DNA]</scope>
    <source>
        <strain evidence="7 8">DSM 24179</strain>
    </source>
</reference>
<accession>A0A4R2GJS8</accession>
<evidence type="ECO:0000256" key="1">
    <source>
        <dbReference type="ARBA" id="ARBA00004651"/>
    </source>
</evidence>
<keyword evidence="8" id="KW-1185">Reference proteome</keyword>